<evidence type="ECO:0000256" key="3">
    <source>
        <dbReference type="RuleBase" id="RU361235"/>
    </source>
</evidence>
<keyword evidence="2 3" id="KW-0378">Hydrolase</keyword>
<dbReference type="SUPFAM" id="SSF53474">
    <property type="entry name" value="alpha/beta-Hydrolases"/>
    <property type="match status" value="1"/>
</dbReference>
<keyword evidence="6" id="KW-1185">Reference proteome</keyword>
<dbReference type="GO" id="GO:0016787">
    <property type="term" value="F:hydrolase activity"/>
    <property type="evidence" value="ECO:0007669"/>
    <property type="project" value="UniProtKB-KW"/>
</dbReference>
<evidence type="ECO:0000256" key="2">
    <source>
        <dbReference type="ARBA" id="ARBA00022801"/>
    </source>
</evidence>
<accession>A0A7X4LPS8</accession>
<dbReference type="InterPro" id="IPR050309">
    <property type="entry name" value="Type-B_Carboxylest/Lipase"/>
</dbReference>
<dbReference type="EC" id="3.1.1.-" evidence="3"/>
<feature type="signal peptide" evidence="3">
    <location>
        <begin position="1"/>
        <end position="47"/>
    </location>
</feature>
<dbReference type="Proteomes" id="UP000462621">
    <property type="component" value="Unassembled WGS sequence"/>
</dbReference>
<evidence type="ECO:0000256" key="1">
    <source>
        <dbReference type="ARBA" id="ARBA00005964"/>
    </source>
</evidence>
<protein>
    <recommendedName>
        <fullName evidence="3">Carboxylic ester hydrolase</fullName>
        <ecNumber evidence="3">3.1.1.-</ecNumber>
    </recommendedName>
</protein>
<dbReference type="PROSITE" id="PS00122">
    <property type="entry name" value="CARBOXYLESTERASE_B_1"/>
    <property type="match status" value="1"/>
</dbReference>
<evidence type="ECO:0000313" key="6">
    <source>
        <dbReference type="Proteomes" id="UP000462621"/>
    </source>
</evidence>
<dbReference type="InterPro" id="IPR019819">
    <property type="entry name" value="Carboxylesterase_B_CS"/>
</dbReference>
<dbReference type="Pfam" id="PF00135">
    <property type="entry name" value="COesterase"/>
    <property type="match status" value="1"/>
</dbReference>
<dbReference type="PANTHER" id="PTHR11559">
    <property type="entry name" value="CARBOXYLESTERASE"/>
    <property type="match status" value="1"/>
</dbReference>
<dbReference type="Gene3D" id="3.40.50.1820">
    <property type="entry name" value="alpha/beta hydrolase"/>
    <property type="match status" value="1"/>
</dbReference>
<evidence type="ECO:0000259" key="4">
    <source>
        <dbReference type="Pfam" id="PF00135"/>
    </source>
</evidence>
<organism evidence="5 6">
    <name type="scientific">Vibrio eleionomae</name>
    <dbReference type="NCBI Taxonomy" id="2653505"/>
    <lineage>
        <taxon>Bacteria</taxon>
        <taxon>Pseudomonadati</taxon>
        <taxon>Pseudomonadota</taxon>
        <taxon>Gammaproteobacteria</taxon>
        <taxon>Vibrionales</taxon>
        <taxon>Vibrionaceae</taxon>
        <taxon>Vibrio</taxon>
    </lineage>
</organism>
<feature type="chain" id="PRO_5031606318" description="Carboxylic ester hydrolase" evidence="3">
    <location>
        <begin position="48"/>
        <end position="534"/>
    </location>
</feature>
<dbReference type="InterPro" id="IPR029058">
    <property type="entry name" value="AB_hydrolase_fold"/>
</dbReference>
<reference evidence="5 6" key="1">
    <citation type="submission" date="2019-10" db="EMBL/GenBank/DDBJ databases">
        <title>Vibrio sp. nov. isolated from a shrimp pond.</title>
        <authorList>
            <person name="Gomez-Gil B."/>
            <person name="Enciso-Ibarra J."/>
            <person name="Enciso-Ibarra K."/>
            <person name="Bolan-Mejia C."/>
        </authorList>
    </citation>
    <scope>NUCLEOTIDE SEQUENCE [LARGE SCALE GENOMIC DNA]</scope>
    <source>
        <strain evidence="5 6">CAIM 722</strain>
    </source>
</reference>
<dbReference type="AlphaFoldDB" id="A0A7X4LPS8"/>
<keyword evidence="3" id="KW-0732">Signal</keyword>
<sequence length="534" mass="59348">MVMYPSLDIILLGYSFIMKTLTSRWTRQRLWAGVLSGISLLSLSAHAATEDPLVVHTQAGEIQGKSLPYTRTWQGIPYAQPPVGNLRWKAPQPVKHWQGIKTAMKFGASCMQTPPPKGPEAVLSQRPMSEDCLTLNIWQPKRRFEEHKYPVMVWIHGGAFRMGGTSLKLYDGAKLAQKGVLVVTLNYRLGPLSVFPHPALDKEEHGKALNFGLLDQIAALKWIKHNIAQFGGDPNNVTIWGESAGGASVGYLMTSPQTKGLFNKAIMESGALALPEFTRQQAVEGIQKQLPKTIAKMTPKQLRAIPAKQLLTLPLAKTTTMPIIDGVSLTEKTQVAMAKGDYQHVPLVIGSNSDEAGFFPPAWAASVKEKLGKLWPQAEQLTDGYGTHSIKNKEFQLATDIFATMNTRRFATSSVNAKQPTWRYYFSYVSPGDNRGFPGAIHTGEIPYVFGNIDQLPFQAVPEDKALANNMMERWVHFAKHGNPNPIAFGTWPQYNPQQKETLWKIDVHGEQPINEPGKARLDFLQQHPEVQLN</sequence>
<dbReference type="EMBL" id="WEKT01000062">
    <property type="protein sequence ID" value="MZI95592.1"/>
    <property type="molecule type" value="Genomic_DNA"/>
</dbReference>
<dbReference type="InterPro" id="IPR002018">
    <property type="entry name" value="CarbesteraseB"/>
</dbReference>
<feature type="domain" description="Carboxylesterase type B" evidence="4">
    <location>
        <begin position="53"/>
        <end position="515"/>
    </location>
</feature>
<dbReference type="InterPro" id="IPR019826">
    <property type="entry name" value="Carboxylesterase_B_AS"/>
</dbReference>
<evidence type="ECO:0000313" key="5">
    <source>
        <dbReference type="EMBL" id="MZI95592.1"/>
    </source>
</evidence>
<name>A0A7X4LPS8_9VIBR</name>
<gene>
    <name evidence="5" type="ORF">F9817_20640</name>
</gene>
<comment type="similarity">
    <text evidence="1 3">Belongs to the type-B carboxylesterase/lipase family.</text>
</comment>
<proteinExistence type="inferred from homology"/>
<comment type="caution">
    <text evidence="5">The sequence shown here is derived from an EMBL/GenBank/DDBJ whole genome shotgun (WGS) entry which is preliminary data.</text>
</comment>
<dbReference type="PROSITE" id="PS00941">
    <property type="entry name" value="CARBOXYLESTERASE_B_2"/>
    <property type="match status" value="1"/>
</dbReference>